<name>A0AAU7CIF0_9BACT</name>
<evidence type="ECO:0000256" key="3">
    <source>
        <dbReference type="ARBA" id="ARBA00022801"/>
    </source>
</evidence>
<dbReference type="GO" id="GO:0033389">
    <property type="term" value="P:putrescine biosynthetic process from arginine, via agmatine"/>
    <property type="evidence" value="ECO:0007669"/>
    <property type="project" value="TreeGrafter"/>
</dbReference>
<dbReference type="GO" id="GO:0008783">
    <property type="term" value="F:agmatinase activity"/>
    <property type="evidence" value="ECO:0007669"/>
    <property type="project" value="TreeGrafter"/>
</dbReference>
<dbReference type="PROSITE" id="PS51409">
    <property type="entry name" value="ARGINASE_2"/>
    <property type="match status" value="1"/>
</dbReference>
<dbReference type="AlphaFoldDB" id="A0AAU7CIF0"/>
<dbReference type="GO" id="GO:0046872">
    <property type="term" value="F:metal ion binding"/>
    <property type="evidence" value="ECO:0007669"/>
    <property type="project" value="UniProtKB-KW"/>
</dbReference>
<dbReference type="PRINTS" id="PR00116">
    <property type="entry name" value="ARGINASE"/>
</dbReference>
<organism evidence="6">
    <name type="scientific">Singulisphaera sp. Ch08</name>
    <dbReference type="NCBI Taxonomy" id="3120278"/>
    <lineage>
        <taxon>Bacteria</taxon>
        <taxon>Pseudomonadati</taxon>
        <taxon>Planctomycetota</taxon>
        <taxon>Planctomycetia</taxon>
        <taxon>Isosphaerales</taxon>
        <taxon>Isosphaeraceae</taxon>
        <taxon>Singulisphaera</taxon>
    </lineage>
</organism>
<dbReference type="CDD" id="cd09990">
    <property type="entry name" value="Agmatinase-like"/>
    <property type="match status" value="1"/>
</dbReference>
<dbReference type="InterPro" id="IPR023696">
    <property type="entry name" value="Ureohydrolase_dom_sf"/>
</dbReference>
<dbReference type="EMBL" id="CP155447">
    <property type="protein sequence ID" value="XBH05302.1"/>
    <property type="molecule type" value="Genomic_DNA"/>
</dbReference>
<evidence type="ECO:0000313" key="6">
    <source>
        <dbReference type="EMBL" id="XBH05302.1"/>
    </source>
</evidence>
<dbReference type="Gene3D" id="3.40.800.10">
    <property type="entry name" value="Ureohydrolase domain"/>
    <property type="match status" value="1"/>
</dbReference>
<sequence>MSGLDSSGEMKRRDFLGAAAAAAALGGLEAGSASGQETNAGADPKLNAAQLYKRHAPNRRQHDRPLPDLSQYAGMQAQKAEGTLPSAYHEKEMRRIKELGLEPADSIQDKSDISCFQRGSSPHWSGINTFLKLPYVEDVRKVGEYDVAFVGVPFDIGCTFRSGTRFGPQGMRRISALYQKYSYEHGIDLSETLAMCDVGDIFCPANITKGHDQITKGIAHILSHGTLPMIMGGDHSIGYPIARAVAQCVEGKVGIIHLDRHVDTQEKDMDEIMHTCPWFHATNIPNCPPSNLVQLGIGGWQVPRAGVKVGRDRGTTILTVNDIEKIGIDKTIEIALEVAWKGASAVYLSFDIDTLDAGFVPGTGWPEPGGLLPREALKLVNGIAKEGIVAMEVCEVSPPYDISDVTSLMGVRLMMDVIGTLAKNGRIGGRLKL</sequence>
<protein>
    <submittedName>
        <fullName evidence="6">Agmatinase family protein</fullName>
    </submittedName>
</protein>
<comment type="similarity">
    <text evidence="1">Belongs to the arginase family. Agmatinase subfamily.</text>
</comment>
<keyword evidence="2" id="KW-0479">Metal-binding</keyword>
<dbReference type="InterPro" id="IPR006311">
    <property type="entry name" value="TAT_signal"/>
</dbReference>
<dbReference type="InterPro" id="IPR006035">
    <property type="entry name" value="Ureohydrolase"/>
</dbReference>
<dbReference type="PANTHER" id="PTHR11358">
    <property type="entry name" value="ARGINASE/AGMATINASE"/>
    <property type="match status" value="1"/>
</dbReference>
<feature type="region of interest" description="Disordered" evidence="5">
    <location>
        <begin position="31"/>
        <end position="67"/>
    </location>
</feature>
<dbReference type="PANTHER" id="PTHR11358:SF26">
    <property type="entry name" value="GUANIDINO ACID HYDROLASE, MITOCHONDRIAL"/>
    <property type="match status" value="1"/>
</dbReference>
<dbReference type="PROSITE" id="PS01053">
    <property type="entry name" value="ARGINASE_1"/>
    <property type="match status" value="1"/>
</dbReference>
<keyword evidence="3 4" id="KW-0378">Hydrolase</keyword>
<gene>
    <name evidence="6" type="ORF">V5E97_04585</name>
</gene>
<reference evidence="6" key="1">
    <citation type="submission" date="2024-05" db="EMBL/GenBank/DDBJ databases">
        <title>Planctomycetes of the genus Singulisphaera possess chitinolytic capabilities.</title>
        <authorList>
            <person name="Ivanova A."/>
        </authorList>
    </citation>
    <scope>NUCLEOTIDE SEQUENCE</scope>
    <source>
        <strain evidence="6">Ch08T</strain>
    </source>
</reference>
<evidence type="ECO:0000256" key="4">
    <source>
        <dbReference type="RuleBase" id="RU003684"/>
    </source>
</evidence>
<accession>A0AAU7CIF0</accession>
<dbReference type="PROSITE" id="PS51318">
    <property type="entry name" value="TAT"/>
    <property type="match status" value="1"/>
</dbReference>
<dbReference type="InterPro" id="IPR020855">
    <property type="entry name" value="Ureohydrolase_Mn_BS"/>
</dbReference>
<dbReference type="SUPFAM" id="SSF52768">
    <property type="entry name" value="Arginase/deacetylase"/>
    <property type="match status" value="1"/>
</dbReference>
<evidence type="ECO:0000256" key="1">
    <source>
        <dbReference type="ARBA" id="ARBA00009227"/>
    </source>
</evidence>
<dbReference type="Pfam" id="PF00491">
    <property type="entry name" value="Arginase"/>
    <property type="match status" value="1"/>
</dbReference>
<evidence type="ECO:0000256" key="5">
    <source>
        <dbReference type="SAM" id="MobiDB-lite"/>
    </source>
</evidence>
<dbReference type="RefSeq" id="WP_406698118.1">
    <property type="nucleotide sequence ID" value="NZ_CP155447.1"/>
</dbReference>
<proteinExistence type="inferred from homology"/>
<evidence type="ECO:0000256" key="2">
    <source>
        <dbReference type="ARBA" id="ARBA00022723"/>
    </source>
</evidence>
<feature type="compositionally biased region" description="Basic residues" evidence="5">
    <location>
        <begin position="52"/>
        <end position="62"/>
    </location>
</feature>